<comment type="caution">
    <text evidence="2">The sequence shown here is derived from an EMBL/GenBank/DDBJ whole genome shotgun (WGS) entry which is preliminary data.</text>
</comment>
<reference evidence="3" key="1">
    <citation type="journal article" date="2019" name="Int. J. Syst. Evol. Microbiol.">
        <title>The Global Catalogue of Microorganisms (GCM) 10K type strain sequencing project: providing services to taxonomists for standard genome sequencing and annotation.</title>
        <authorList>
            <consortium name="The Broad Institute Genomics Platform"/>
            <consortium name="The Broad Institute Genome Sequencing Center for Infectious Disease"/>
            <person name="Wu L."/>
            <person name="Ma J."/>
        </authorList>
    </citation>
    <scope>NUCLEOTIDE SEQUENCE [LARGE SCALE GENOMIC DNA]</scope>
    <source>
        <strain evidence="3">JCM 18542</strain>
    </source>
</reference>
<dbReference type="InterPro" id="IPR014710">
    <property type="entry name" value="RmlC-like_jellyroll"/>
</dbReference>
<dbReference type="EMBL" id="BAABKQ010000001">
    <property type="protein sequence ID" value="GAA4820380.1"/>
    <property type="molecule type" value="Genomic_DNA"/>
</dbReference>
<dbReference type="Proteomes" id="UP001500839">
    <property type="component" value="Unassembled WGS sequence"/>
</dbReference>
<evidence type="ECO:0000313" key="3">
    <source>
        <dbReference type="Proteomes" id="UP001500839"/>
    </source>
</evidence>
<organism evidence="2 3">
    <name type="scientific">Tomitella cavernea</name>
    <dbReference type="NCBI Taxonomy" id="1387982"/>
    <lineage>
        <taxon>Bacteria</taxon>
        <taxon>Bacillati</taxon>
        <taxon>Actinomycetota</taxon>
        <taxon>Actinomycetes</taxon>
        <taxon>Mycobacteriales</taxon>
        <taxon>Tomitella</taxon>
    </lineage>
</organism>
<keyword evidence="3" id="KW-1185">Reference proteome</keyword>
<gene>
    <name evidence="2" type="ORF">GCM10023353_30310</name>
</gene>
<protein>
    <recommendedName>
        <fullName evidence="1">Cupin type-2 domain-containing protein</fullName>
    </recommendedName>
</protein>
<proteinExistence type="predicted"/>
<name>A0ABP9CY23_9ACTN</name>
<evidence type="ECO:0000259" key="1">
    <source>
        <dbReference type="Pfam" id="PF07883"/>
    </source>
</evidence>
<dbReference type="SUPFAM" id="SSF51182">
    <property type="entry name" value="RmlC-like cupins"/>
    <property type="match status" value="1"/>
</dbReference>
<dbReference type="Pfam" id="PF07883">
    <property type="entry name" value="Cupin_2"/>
    <property type="match status" value="1"/>
</dbReference>
<accession>A0ABP9CY23</accession>
<dbReference type="InterPro" id="IPR011051">
    <property type="entry name" value="RmlC_Cupin_sf"/>
</dbReference>
<sequence>MIRLRPGGDAVVAPREHMADGAAAGERIVAAFRAEDDSAVHPDVWERHPDGEEVLYVRSGAVRVHLHSGDGADSENSSTVVAGEAFLVPRGRWHRLSVVEPADLVTITPPVGTGHTPVSGPSPTRR</sequence>
<dbReference type="Gene3D" id="2.60.120.10">
    <property type="entry name" value="Jelly Rolls"/>
    <property type="match status" value="1"/>
</dbReference>
<dbReference type="InterPro" id="IPR013096">
    <property type="entry name" value="Cupin_2"/>
</dbReference>
<feature type="domain" description="Cupin type-2" evidence="1">
    <location>
        <begin position="45"/>
        <end position="105"/>
    </location>
</feature>
<evidence type="ECO:0000313" key="2">
    <source>
        <dbReference type="EMBL" id="GAA4820380.1"/>
    </source>
</evidence>